<evidence type="ECO:0000259" key="4">
    <source>
        <dbReference type="PROSITE" id="PS51688"/>
    </source>
</evidence>
<dbReference type="InterPro" id="IPR030392">
    <property type="entry name" value="S74_ICA"/>
</dbReference>
<dbReference type="EMBL" id="BK032851">
    <property type="protein sequence ID" value="DAF64100.1"/>
    <property type="molecule type" value="Genomic_DNA"/>
</dbReference>
<keyword evidence="2" id="KW-0946">Virion</keyword>
<reference evidence="5" key="1">
    <citation type="journal article" date="2021" name="Proc. Natl. Acad. Sci. U.S.A.">
        <title>A Catalog of Tens of Thousands of Viruses from Human Metagenomes Reveals Hidden Associations with Chronic Diseases.</title>
        <authorList>
            <person name="Tisza M.J."/>
            <person name="Buck C.B."/>
        </authorList>
    </citation>
    <scope>NUCLEOTIDE SEQUENCE</scope>
    <source>
        <strain evidence="5">CtTIi48</strain>
    </source>
</reference>
<protein>
    <submittedName>
        <fullName evidence="5">Endosialidase chaperone</fullName>
    </submittedName>
</protein>
<evidence type="ECO:0000256" key="2">
    <source>
        <dbReference type="ARBA" id="ARBA00022732"/>
    </source>
</evidence>
<organism evidence="5">
    <name type="scientific">Siphoviridae sp. ctTIi48</name>
    <dbReference type="NCBI Taxonomy" id="2827875"/>
    <lineage>
        <taxon>Viruses</taxon>
        <taxon>Duplodnaviria</taxon>
        <taxon>Heunggongvirae</taxon>
        <taxon>Uroviricota</taxon>
        <taxon>Caudoviricetes</taxon>
    </lineage>
</organism>
<sequence length="921" mass="101859">MKVLNSKVKSAFDGDSRQIKVKATFNDKYVVDGEHIISAEITDTMCSTSTLSLGNTCSNELQMEMYVPDNFVGLENAKIKLEFGIVVDGNTEYTPMGVYYVDSVSTTNNYKSVTIKAYDAMLKLNALGNTYTCKLGASKVTAVSVILDIAEQAGIVTNVKTKPKTLTITDDRKAEAVSYDSNGNEVQADLFYGIGKNNLVRIPPYTKEVEWRMFSSDGYSDPLQVCLFRGMLGTNLLTYNEYSGLQLSQFIDLSTGEEYVTCTLSVPSLPYETYLGFSLKGNDAEKSEANTYKIITKYYENMLLVNTDDLLSNPGFFDVSPRAMVGYMAGLLGGNAKINANDELVIAPYTDTNYTIGLGQYFQNGFQKEKQNPLSVDYLTTGTEKDANGNGGTVTVGSGEFGFNFTNPYIDKTAAQNILNLYSDIKLTPATLKNRGNIAYESGDIVYVKDKDNTLLPILICSQTISFKGGMSASIDGKITTDGKATFISTPSTKTLTQVFSDFNEKYQNIVSMFTGVNGGYVKFVYDAQNKMRAIAIPDADIELKWDNAEGKVVTANGSTNVAMWVWNNGALGYTPNGGKTYATALTKDGQFFADGILSYSGTIGGFNIDSEALWADNGNYRTYVQSAVIGDKSWAFSVQKKESDGYYGRWWITSNGEQHCYNGIYLSSNDSNIYNASGNLILAPYQDGALVIGYGYYDKNYRTYIEGGTVYLVAQDGSKNRSIFEFSTSKWTDGVNKATVVVDRDLGIEVPDGKAVFVNCDGGMYIYGKGYVNELDVAGESHLNGRTYINWRATDGLAPVYIDKDGMLQASTSSARYKKDISTEFNEDLDPHKLYDLPVKQYQYKDEHKDKQLVEGMQVGLIAEDVDKYYPNACQYNADGEPESWRERIVLPAMLKLIQEQKAEIDELRTRLDKIEKSKE</sequence>
<dbReference type="Pfam" id="PF13884">
    <property type="entry name" value="Peptidase_S74"/>
    <property type="match status" value="1"/>
</dbReference>
<feature type="domain" description="Peptidase S74" evidence="4">
    <location>
        <begin position="814"/>
        <end position="913"/>
    </location>
</feature>
<accession>A0A8S5TLA4</accession>
<keyword evidence="3" id="KW-0175">Coiled coil</keyword>
<comment type="subcellular location">
    <subcellularLocation>
        <location evidence="1">Virion</location>
    </subcellularLocation>
</comment>
<evidence type="ECO:0000256" key="3">
    <source>
        <dbReference type="SAM" id="Coils"/>
    </source>
</evidence>
<dbReference type="GO" id="GO:0098015">
    <property type="term" value="C:virus tail"/>
    <property type="evidence" value="ECO:0007669"/>
    <property type="project" value="UniProtKB-KW"/>
</dbReference>
<proteinExistence type="predicted"/>
<dbReference type="PROSITE" id="PS51688">
    <property type="entry name" value="ICA"/>
    <property type="match status" value="1"/>
</dbReference>
<name>A0A8S5TLA4_9CAUD</name>
<evidence type="ECO:0000313" key="5">
    <source>
        <dbReference type="EMBL" id="DAF64100.1"/>
    </source>
</evidence>
<evidence type="ECO:0000256" key="1">
    <source>
        <dbReference type="ARBA" id="ARBA00004328"/>
    </source>
</evidence>
<keyword evidence="2" id="KW-1227">Viral tail protein</keyword>
<feature type="coiled-coil region" evidence="3">
    <location>
        <begin position="892"/>
        <end position="919"/>
    </location>
</feature>